<evidence type="ECO:0000313" key="2">
    <source>
        <dbReference type="EMBL" id="RKR20017.1"/>
    </source>
</evidence>
<reference evidence="2 3" key="1">
    <citation type="submission" date="2018-10" db="EMBL/GenBank/DDBJ databases">
        <title>Genomic Encyclopedia of Type Strains, Phase IV (KMG-IV): sequencing the most valuable type-strain genomes for metagenomic binning, comparative biology and taxonomic classification.</title>
        <authorList>
            <person name="Goeker M."/>
        </authorList>
    </citation>
    <scope>NUCLEOTIDE SEQUENCE [LARGE SCALE GENOMIC DNA]</scope>
    <source>
        <strain evidence="2 3">DSM 25586</strain>
    </source>
</reference>
<accession>A0A495EV69</accession>
<feature type="region of interest" description="Disordered" evidence="1">
    <location>
        <begin position="1"/>
        <end position="50"/>
    </location>
</feature>
<dbReference type="AlphaFoldDB" id="A0A495EV69"/>
<evidence type="ECO:0000256" key="1">
    <source>
        <dbReference type="SAM" id="MobiDB-lite"/>
    </source>
</evidence>
<dbReference type="EMBL" id="RBIR01000003">
    <property type="protein sequence ID" value="RKR20017.1"/>
    <property type="molecule type" value="Genomic_DNA"/>
</dbReference>
<protein>
    <submittedName>
        <fullName evidence="2">Uncharacterized protein</fullName>
    </submittedName>
</protein>
<feature type="compositionally biased region" description="Low complexity" evidence="1">
    <location>
        <begin position="70"/>
        <end position="81"/>
    </location>
</feature>
<comment type="caution">
    <text evidence="2">The sequence shown here is derived from an EMBL/GenBank/DDBJ whole genome shotgun (WGS) entry which is preliminary data.</text>
</comment>
<dbReference type="Proteomes" id="UP000276055">
    <property type="component" value="Unassembled WGS sequence"/>
</dbReference>
<sequence length="208" mass="21804">MRVAGTARAPAYAGPAPVLEASRDTPGRPRACRNTPSAVTRAGTCPPPLPGNEHIHCCRSAATSMSWRGPAATSMSPAAAPQQRACSPGRPRNGHSGPMSIPWRGRSACPPRRGGRTRPGQAGLGRTRPHTPDEGARPGGSGEASGLTYRDRPGSGLQYEQLGLVSIPAHPQFLIRHDSRAAVRAQLTKLQFVAAGHEAVPDRGAQIR</sequence>
<proteinExistence type="predicted"/>
<feature type="region of interest" description="Disordered" evidence="1">
    <location>
        <begin position="68"/>
        <end position="154"/>
    </location>
</feature>
<gene>
    <name evidence="2" type="ORF">C8D78_1829</name>
</gene>
<evidence type="ECO:0000313" key="3">
    <source>
        <dbReference type="Proteomes" id="UP000276055"/>
    </source>
</evidence>
<name>A0A495EV69_9MICC</name>
<organism evidence="2 3">
    <name type="scientific">Arthrobacter oryzae</name>
    <dbReference type="NCBI Taxonomy" id="409290"/>
    <lineage>
        <taxon>Bacteria</taxon>
        <taxon>Bacillati</taxon>
        <taxon>Actinomycetota</taxon>
        <taxon>Actinomycetes</taxon>
        <taxon>Micrococcales</taxon>
        <taxon>Micrococcaceae</taxon>
        <taxon>Arthrobacter</taxon>
    </lineage>
</organism>